<dbReference type="OrthoDB" id="7869371at2"/>
<dbReference type="SUPFAM" id="SSF53613">
    <property type="entry name" value="Ribokinase-like"/>
    <property type="match status" value="1"/>
</dbReference>
<keyword evidence="2 4" id="KW-0418">Kinase</keyword>
<dbReference type="InterPro" id="IPR011611">
    <property type="entry name" value="PfkB_dom"/>
</dbReference>
<evidence type="ECO:0000256" key="2">
    <source>
        <dbReference type="ARBA" id="ARBA00022777"/>
    </source>
</evidence>
<protein>
    <submittedName>
        <fullName evidence="4">Kinase</fullName>
    </submittedName>
</protein>
<evidence type="ECO:0000259" key="3">
    <source>
        <dbReference type="Pfam" id="PF00294"/>
    </source>
</evidence>
<dbReference type="InterPro" id="IPR029056">
    <property type="entry name" value="Ribokinase-like"/>
</dbReference>
<feature type="domain" description="Carbohydrate kinase PfkB" evidence="3">
    <location>
        <begin position="5"/>
        <end position="292"/>
    </location>
</feature>
<dbReference type="InterPro" id="IPR002173">
    <property type="entry name" value="Carboh/pur_kinase_PfkB_CS"/>
</dbReference>
<dbReference type="AlphaFoldDB" id="A0A2K9MFF0"/>
<dbReference type="KEGG" id="paru:CYR75_08620"/>
<dbReference type="EMBL" id="CP025583">
    <property type="protein sequence ID" value="AUM74324.1"/>
    <property type="molecule type" value="Genomic_DNA"/>
</dbReference>
<name>A0A2K9MFF0_9RHOB</name>
<dbReference type="Proteomes" id="UP000234882">
    <property type="component" value="Chromosome"/>
</dbReference>
<dbReference type="PANTHER" id="PTHR10584">
    <property type="entry name" value="SUGAR KINASE"/>
    <property type="match status" value="1"/>
</dbReference>
<evidence type="ECO:0000256" key="1">
    <source>
        <dbReference type="ARBA" id="ARBA00022679"/>
    </source>
</evidence>
<keyword evidence="5" id="KW-1185">Reference proteome</keyword>
<accession>A0A2K9MFF0</accession>
<dbReference type="PROSITE" id="PS00583">
    <property type="entry name" value="PFKB_KINASES_1"/>
    <property type="match status" value="1"/>
</dbReference>
<dbReference type="Gene3D" id="3.40.1190.20">
    <property type="match status" value="1"/>
</dbReference>
<evidence type="ECO:0000313" key="4">
    <source>
        <dbReference type="EMBL" id="AUM74324.1"/>
    </source>
</evidence>
<reference evidence="5" key="1">
    <citation type="submission" date="2017-12" db="EMBL/GenBank/DDBJ databases">
        <title>Genomic analysis of Paracoccus sp. CBA4604.</title>
        <authorList>
            <person name="Roh S.W."/>
            <person name="Kim J.Y."/>
            <person name="Kim J.S."/>
        </authorList>
    </citation>
    <scope>NUCLEOTIDE SEQUENCE [LARGE SCALE GENOMIC DNA]</scope>
    <source>
        <strain evidence="5">CBA4604</strain>
    </source>
</reference>
<gene>
    <name evidence="4" type="ORF">CYR75_08620</name>
</gene>
<dbReference type="PANTHER" id="PTHR10584:SF166">
    <property type="entry name" value="RIBOKINASE"/>
    <property type="match status" value="1"/>
</dbReference>
<dbReference type="GO" id="GO:0016301">
    <property type="term" value="F:kinase activity"/>
    <property type="evidence" value="ECO:0007669"/>
    <property type="project" value="UniProtKB-KW"/>
</dbReference>
<dbReference type="RefSeq" id="WP_101499670.1">
    <property type="nucleotide sequence ID" value="NZ_CP025583.1"/>
</dbReference>
<organism evidence="4 5">
    <name type="scientific">Paracoccus jeotgali</name>
    <dbReference type="NCBI Taxonomy" id="2065379"/>
    <lineage>
        <taxon>Bacteria</taxon>
        <taxon>Pseudomonadati</taxon>
        <taxon>Pseudomonadota</taxon>
        <taxon>Alphaproteobacteria</taxon>
        <taxon>Rhodobacterales</taxon>
        <taxon>Paracoccaceae</taxon>
        <taxon>Paracoccus</taxon>
    </lineage>
</organism>
<sequence>MTRQADLLCIGAMLWDVIGRCPRPMPPGADMPGRIAHLPGGVALNVAVAVARWGMVPTVLSAVGRDAEGDALIAAASSLGVICDHLCRDGGPTDVYMAIEDSRGLIAAIADAHSLEDAGDLILTPIRDGRLASATQPWRGIAVIDGNLTTAQLARIAAEPGLSAADLRIVPASPGKAERLLPLIGAPHGCFYINRFEAEVLAHRPLANAQDAAFAMLDLGVQRVIVTDGAASVADGLTGAGVMTATPPAVPIARVTGAGDCFLAAHLAAELTGSDRKTALDRAVAAAAAHVSGKDMP</sequence>
<evidence type="ECO:0000313" key="5">
    <source>
        <dbReference type="Proteomes" id="UP000234882"/>
    </source>
</evidence>
<keyword evidence="1" id="KW-0808">Transferase</keyword>
<proteinExistence type="predicted"/>
<dbReference type="Pfam" id="PF00294">
    <property type="entry name" value="PfkB"/>
    <property type="match status" value="1"/>
</dbReference>